<dbReference type="InterPro" id="IPR007267">
    <property type="entry name" value="GtrA_DPMS_TM"/>
</dbReference>
<feature type="domain" description="GtrA/DPMS transmembrane" evidence="9">
    <location>
        <begin position="69"/>
        <end position="182"/>
    </location>
</feature>
<accession>A0A2S8F9N2</accession>
<dbReference type="GO" id="GO:0000271">
    <property type="term" value="P:polysaccharide biosynthetic process"/>
    <property type="evidence" value="ECO:0007669"/>
    <property type="project" value="InterPro"/>
</dbReference>
<feature type="transmembrane region" description="Helical" evidence="8">
    <location>
        <begin position="65"/>
        <end position="88"/>
    </location>
</feature>
<proteinExistence type="predicted"/>
<dbReference type="PANTHER" id="PTHR11749">
    <property type="entry name" value="RIBULOSE-5-PHOSPHATE-3-EPIMERASE"/>
    <property type="match status" value="1"/>
</dbReference>
<evidence type="ECO:0000313" key="10">
    <source>
        <dbReference type="EMBL" id="PQO28867.1"/>
    </source>
</evidence>
<comment type="caution">
    <text evidence="10">The sequence shown here is derived from an EMBL/GenBank/DDBJ whole genome shotgun (WGS) entry which is preliminary data.</text>
</comment>
<evidence type="ECO:0000256" key="5">
    <source>
        <dbReference type="ARBA" id="ARBA00023136"/>
    </source>
</evidence>
<comment type="subcellular location">
    <subcellularLocation>
        <location evidence="1">Membrane</location>
        <topology evidence="1">Multi-pass membrane protein</topology>
    </subcellularLocation>
</comment>
<feature type="region of interest" description="Disordered" evidence="7">
    <location>
        <begin position="1"/>
        <end position="24"/>
    </location>
</feature>
<sequence length="404" mass="45824">MPKRPVPSSRPFKTTSARWPASARRRWPPKIARQTFFKSRSRPKSRTTMQTLRHRFMTTWYRSRYLVGFILIGFVSICLELALMYAVIPTAWPRPLRAGLALACGIAVGYLLNAKLNFQVAPRYLASTFMKYVAISVLSFSLNMAVIYYLHDNNESNYWWQRMATAGVLFLFAYGLHRCFTFDQARNLGIAVYASADENVDAIFSAVGGSCDHIHVDLVDESMGENPAPVNLFKLRQARQLWPSHPIALHVMSSQPSRWLPAAWNDADWFLFHLDCEDNLYDLIFACRERGKKVGIVWRLGNQQSQLMQYLPHVDFVMILGIAKPGQSGQKTCPEAIDLVNVLNSVRNRYGFELMFDGGVNSGNISDIEAKYVVSASAVLRADNPLLAVHEIRRRSHFPAKKAA</sequence>
<dbReference type="Gene3D" id="3.20.20.70">
    <property type="entry name" value="Aldolase class I"/>
    <property type="match status" value="1"/>
</dbReference>
<protein>
    <recommendedName>
        <fullName evidence="9">GtrA/DPMS transmembrane domain-containing protein</fullName>
    </recommendedName>
</protein>
<dbReference type="InterPro" id="IPR013785">
    <property type="entry name" value="Aldolase_TIM"/>
</dbReference>
<evidence type="ECO:0000259" key="9">
    <source>
        <dbReference type="Pfam" id="PF04138"/>
    </source>
</evidence>
<feature type="transmembrane region" description="Helical" evidence="8">
    <location>
        <begin position="157"/>
        <end position="176"/>
    </location>
</feature>
<reference evidence="10 11" key="1">
    <citation type="submission" date="2018-02" db="EMBL/GenBank/DDBJ databases">
        <title>Comparative genomes isolates from brazilian mangrove.</title>
        <authorList>
            <person name="Araujo J.E."/>
            <person name="Taketani R.G."/>
            <person name="Silva M.C.P."/>
            <person name="Loureco M.V."/>
            <person name="Andreote F.D."/>
        </authorList>
    </citation>
    <scope>NUCLEOTIDE SEQUENCE [LARGE SCALE GENOMIC DNA]</scope>
    <source>
        <strain evidence="10 11">NAP PRIS-MGV</strain>
    </source>
</reference>
<name>A0A2S8F9N2_9BACT</name>
<dbReference type="GO" id="GO:0016857">
    <property type="term" value="F:racemase and epimerase activity, acting on carbohydrates and derivatives"/>
    <property type="evidence" value="ECO:0007669"/>
    <property type="project" value="InterPro"/>
</dbReference>
<keyword evidence="3" id="KW-0479">Metal-binding</keyword>
<evidence type="ECO:0000256" key="3">
    <source>
        <dbReference type="ARBA" id="ARBA00022723"/>
    </source>
</evidence>
<organism evidence="10 11">
    <name type="scientific">Blastopirellula marina</name>
    <dbReference type="NCBI Taxonomy" id="124"/>
    <lineage>
        <taxon>Bacteria</taxon>
        <taxon>Pseudomonadati</taxon>
        <taxon>Planctomycetota</taxon>
        <taxon>Planctomycetia</taxon>
        <taxon>Pirellulales</taxon>
        <taxon>Pirellulaceae</taxon>
        <taxon>Blastopirellula</taxon>
    </lineage>
</organism>
<gene>
    <name evidence="10" type="ORF">C5Y98_24195</name>
</gene>
<evidence type="ECO:0000256" key="7">
    <source>
        <dbReference type="SAM" id="MobiDB-lite"/>
    </source>
</evidence>
<evidence type="ECO:0000256" key="1">
    <source>
        <dbReference type="ARBA" id="ARBA00004141"/>
    </source>
</evidence>
<evidence type="ECO:0000313" key="11">
    <source>
        <dbReference type="Proteomes" id="UP000239388"/>
    </source>
</evidence>
<keyword evidence="6" id="KW-0413">Isomerase</keyword>
<evidence type="ECO:0000256" key="6">
    <source>
        <dbReference type="ARBA" id="ARBA00023235"/>
    </source>
</evidence>
<dbReference type="Pfam" id="PF00834">
    <property type="entry name" value="Ribul_P_3_epim"/>
    <property type="match status" value="1"/>
</dbReference>
<evidence type="ECO:0000256" key="2">
    <source>
        <dbReference type="ARBA" id="ARBA00022692"/>
    </source>
</evidence>
<keyword evidence="2 8" id="KW-0812">Transmembrane</keyword>
<dbReference type="Proteomes" id="UP000239388">
    <property type="component" value="Unassembled WGS sequence"/>
</dbReference>
<dbReference type="SUPFAM" id="SSF51366">
    <property type="entry name" value="Ribulose-phoshate binding barrel"/>
    <property type="match status" value="1"/>
</dbReference>
<dbReference type="GO" id="GO:0046872">
    <property type="term" value="F:metal ion binding"/>
    <property type="evidence" value="ECO:0007669"/>
    <property type="project" value="UniProtKB-KW"/>
</dbReference>
<evidence type="ECO:0000256" key="8">
    <source>
        <dbReference type="SAM" id="Phobius"/>
    </source>
</evidence>
<feature type="transmembrane region" description="Helical" evidence="8">
    <location>
        <begin position="94"/>
        <end position="112"/>
    </location>
</feature>
<evidence type="ECO:0000256" key="4">
    <source>
        <dbReference type="ARBA" id="ARBA00022989"/>
    </source>
</evidence>
<dbReference type="Pfam" id="PF04138">
    <property type="entry name" value="GtrA_DPMS_TM"/>
    <property type="match status" value="1"/>
</dbReference>
<dbReference type="EMBL" id="PUIB01000024">
    <property type="protein sequence ID" value="PQO28867.1"/>
    <property type="molecule type" value="Genomic_DNA"/>
</dbReference>
<keyword evidence="4 8" id="KW-1133">Transmembrane helix</keyword>
<dbReference type="InterPro" id="IPR000056">
    <property type="entry name" value="Ribul_P_3_epim-like"/>
</dbReference>
<dbReference type="AlphaFoldDB" id="A0A2S8F9N2"/>
<feature type="transmembrane region" description="Helical" evidence="8">
    <location>
        <begin position="132"/>
        <end position="151"/>
    </location>
</feature>
<keyword evidence="5 8" id="KW-0472">Membrane</keyword>
<dbReference type="GO" id="GO:0016020">
    <property type="term" value="C:membrane"/>
    <property type="evidence" value="ECO:0007669"/>
    <property type="project" value="UniProtKB-SubCell"/>
</dbReference>
<dbReference type="InterPro" id="IPR011060">
    <property type="entry name" value="RibuloseP-bd_barrel"/>
</dbReference>